<organism evidence="1 2">
    <name type="scientific">Durusdinium trenchii</name>
    <dbReference type="NCBI Taxonomy" id="1381693"/>
    <lineage>
        <taxon>Eukaryota</taxon>
        <taxon>Sar</taxon>
        <taxon>Alveolata</taxon>
        <taxon>Dinophyceae</taxon>
        <taxon>Suessiales</taxon>
        <taxon>Symbiodiniaceae</taxon>
        <taxon>Durusdinium</taxon>
    </lineage>
</organism>
<evidence type="ECO:0000313" key="1">
    <source>
        <dbReference type="EMBL" id="CAK9068311.1"/>
    </source>
</evidence>
<evidence type="ECO:0000313" key="2">
    <source>
        <dbReference type="Proteomes" id="UP001642464"/>
    </source>
</evidence>
<comment type="caution">
    <text evidence="1">The sequence shown here is derived from an EMBL/GenBank/DDBJ whole genome shotgun (WGS) entry which is preliminary data.</text>
</comment>
<sequence>MIYRRTLFSPRKFKMKNEASSHTPSVWSAPCPKSEGDLGGHSTPEALLDCFAYLMSPKGEPLTLRKLTEIFDLVSLAPVRLCLRAHGQLQQLLQGLQAVENNSEARLLRVGCWHSLSCDAFCAAELLEASWESLVASIEAPEVEESLSRTPTLVCPKGVHEAGSLKRRRLQVVGGGSTGTPGFRASAGETRVLGRLQEEEPLLTKLLVTSEGHERSISILILWRCLGHLQTTQAANKALENLWTQFPQLLASELANLACQTLWEAFERLARCQPKSSIDGHQVLAAARRILEGFETDAQEVCLRALHAFACCESTSTACFNLEMLLFLVAKLCDEKGAASSASTRTLLGLLAHVAGRGTSSVCQDPSDPTPAQVTDQHAPSVPVVFHMESEELGAVPVAGFFVLSPEPLVDTVFASALAQSLAWYKDQLETESDSLDVEVHLNFAMGSLLMAWLARGDPVAKLTLKEHLGSTQALLDILRTFTVFQENCGSLTDASLLCLHAVMEFLSDSDGAKHLEMTPPKVRKAPPRILQPEPEAVASQKPKAQVPTAVKKEQYDEFDVVHERSKTKAPEIDNVQNEFGVVQVYHRRAKKTSLAL</sequence>
<reference evidence="1 2" key="1">
    <citation type="submission" date="2024-02" db="EMBL/GenBank/DDBJ databases">
        <authorList>
            <person name="Chen Y."/>
            <person name="Shah S."/>
            <person name="Dougan E. K."/>
            <person name="Thang M."/>
            <person name="Chan C."/>
        </authorList>
    </citation>
    <scope>NUCLEOTIDE SEQUENCE [LARGE SCALE GENOMIC DNA]</scope>
</reference>
<proteinExistence type="predicted"/>
<keyword evidence="2" id="KW-1185">Reference proteome</keyword>
<name>A0ABP0NXK3_9DINO</name>
<accession>A0ABP0NXK3</accession>
<gene>
    <name evidence="1" type="ORF">SCF082_LOCUS34422</name>
</gene>
<dbReference type="Proteomes" id="UP001642464">
    <property type="component" value="Unassembled WGS sequence"/>
</dbReference>
<dbReference type="EMBL" id="CAXAMM010031557">
    <property type="protein sequence ID" value="CAK9068311.1"/>
    <property type="molecule type" value="Genomic_DNA"/>
</dbReference>
<protein>
    <submittedName>
        <fullName evidence="1">Uncharacterized protein</fullName>
    </submittedName>
</protein>